<keyword evidence="6 8" id="KW-0503">Monooxygenase</keyword>
<keyword evidence="3 7" id="KW-0479">Metal-binding</keyword>
<evidence type="ECO:0000256" key="2">
    <source>
        <dbReference type="ARBA" id="ARBA00022617"/>
    </source>
</evidence>
<evidence type="ECO:0000256" key="6">
    <source>
        <dbReference type="ARBA" id="ARBA00023033"/>
    </source>
</evidence>
<evidence type="ECO:0000256" key="5">
    <source>
        <dbReference type="ARBA" id="ARBA00023004"/>
    </source>
</evidence>
<keyword evidence="11" id="KW-1185">Reference proteome</keyword>
<dbReference type="GO" id="GO:0016705">
    <property type="term" value="F:oxidoreductase activity, acting on paired donors, with incorporation or reduction of molecular oxygen"/>
    <property type="evidence" value="ECO:0007669"/>
    <property type="project" value="InterPro"/>
</dbReference>
<evidence type="ECO:0000256" key="3">
    <source>
        <dbReference type="ARBA" id="ARBA00022723"/>
    </source>
</evidence>
<keyword evidence="4 8" id="KW-0560">Oxidoreductase</keyword>
<dbReference type="EnsemblMetazoa" id="G5006.1">
    <property type="protein sequence ID" value="G5006.1:cds"/>
    <property type="gene ID" value="G5006"/>
</dbReference>
<name>A0A8W8N2C2_MAGGI</name>
<keyword evidence="5 7" id="KW-0408">Iron</keyword>
<dbReference type="PROSITE" id="PS00086">
    <property type="entry name" value="CYTOCHROME_P450"/>
    <property type="match status" value="1"/>
</dbReference>
<dbReference type="Gene3D" id="1.10.630.10">
    <property type="entry name" value="Cytochrome P450"/>
    <property type="match status" value="1"/>
</dbReference>
<keyword evidence="2 7" id="KW-0349">Heme</keyword>
<feature type="binding site" description="axial binding residue" evidence="7">
    <location>
        <position position="440"/>
    </location>
    <ligand>
        <name>heme</name>
        <dbReference type="ChEBI" id="CHEBI:30413"/>
    </ligand>
    <ligandPart>
        <name>Fe</name>
        <dbReference type="ChEBI" id="CHEBI:18248"/>
    </ligandPart>
</feature>
<reference evidence="10" key="1">
    <citation type="submission" date="2022-08" db="UniProtKB">
        <authorList>
            <consortium name="EnsemblMetazoa"/>
        </authorList>
    </citation>
    <scope>IDENTIFICATION</scope>
    <source>
        <strain evidence="10">05x7-T-G4-1.051#20</strain>
    </source>
</reference>
<dbReference type="GO" id="GO:0004497">
    <property type="term" value="F:monooxygenase activity"/>
    <property type="evidence" value="ECO:0007669"/>
    <property type="project" value="UniProtKB-KW"/>
</dbReference>
<keyword evidence="9" id="KW-0732">Signal</keyword>
<evidence type="ECO:0000256" key="8">
    <source>
        <dbReference type="RuleBase" id="RU000461"/>
    </source>
</evidence>
<dbReference type="InterPro" id="IPR001128">
    <property type="entry name" value="Cyt_P450"/>
</dbReference>
<feature type="signal peptide" evidence="9">
    <location>
        <begin position="1"/>
        <end position="21"/>
    </location>
</feature>
<dbReference type="PANTHER" id="PTHR24289:SF1">
    <property type="entry name" value="STEROID 17-ALPHA-HYDROXYLASE_17,20 LYASE"/>
    <property type="match status" value="1"/>
</dbReference>
<evidence type="ECO:0000313" key="10">
    <source>
        <dbReference type="EnsemblMetazoa" id="G5006.1:cds"/>
    </source>
</evidence>
<dbReference type="InterPro" id="IPR017972">
    <property type="entry name" value="Cyt_P450_CS"/>
</dbReference>
<dbReference type="PANTHER" id="PTHR24289">
    <property type="entry name" value="STEROID 17-ALPHA-HYDROXYLASE/17,20 LYASE"/>
    <property type="match status" value="1"/>
</dbReference>
<evidence type="ECO:0000256" key="7">
    <source>
        <dbReference type="PIRSR" id="PIRSR602401-1"/>
    </source>
</evidence>
<evidence type="ECO:0000256" key="1">
    <source>
        <dbReference type="ARBA" id="ARBA00010617"/>
    </source>
</evidence>
<dbReference type="Proteomes" id="UP000005408">
    <property type="component" value="Unassembled WGS sequence"/>
</dbReference>
<dbReference type="GO" id="GO:0005506">
    <property type="term" value="F:iron ion binding"/>
    <property type="evidence" value="ECO:0007669"/>
    <property type="project" value="InterPro"/>
</dbReference>
<dbReference type="OMA" id="RCLEFYL"/>
<dbReference type="InterPro" id="IPR036396">
    <property type="entry name" value="Cyt_P450_sf"/>
</dbReference>
<evidence type="ECO:0000256" key="9">
    <source>
        <dbReference type="SAM" id="SignalP"/>
    </source>
</evidence>
<protein>
    <recommendedName>
        <fullName evidence="12">Cytochrome P450 1A1</fullName>
    </recommendedName>
</protein>
<comment type="cofactor">
    <cofactor evidence="7">
        <name>heme</name>
        <dbReference type="ChEBI" id="CHEBI:30413"/>
    </cofactor>
</comment>
<dbReference type="SUPFAM" id="SSF48264">
    <property type="entry name" value="Cytochrome P450"/>
    <property type="match status" value="1"/>
</dbReference>
<organism evidence="10 11">
    <name type="scientific">Magallana gigas</name>
    <name type="common">Pacific oyster</name>
    <name type="synonym">Crassostrea gigas</name>
    <dbReference type="NCBI Taxonomy" id="29159"/>
    <lineage>
        <taxon>Eukaryota</taxon>
        <taxon>Metazoa</taxon>
        <taxon>Spiralia</taxon>
        <taxon>Lophotrochozoa</taxon>
        <taxon>Mollusca</taxon>
        <taxon>Bivalvia</taxon>
        <taxon>Autobranchia</taxon>
        <taxon>Pteriomorphia</taxon>
        <taxon>Ostreida</taxon>
        <taxon>Ostreoidea</taxon>
        <taxon>Ostreidae</taxon>
        <taxon>Magallana</taxon>
    </lineage>
</organism>
<dbReference type="PRINTS" id="PR00385">
    <property type="entry name" value="P450"/>
</dbReference>
<comment type="similarity">
    <text evidence="1 8">Belongs to the cytochrome P450 family.</text>
</comment>
<feature type="chain" id="PRO_5036465088" description="Cytochrome P450 1A1" evidence="9">
    <location>
        <begin position="22"/>
        <end position="499"/>
    </location>
</feature>
<evidence type="ECO:0000256" key="4">
    <source>
        <dbReference type="ARBA" id="ARBA00023002"/>
    </source>
</evidence>
<dbReference type="InterPro" id="IPR002401">
    <property type="entry name" value="Cyt_P450_E_grp-I"/>
</dbReference>
<sequence>MLDLMLILVLIVLSLFYGVQKLVNYTTKNLPPGPKGWPVVGILFEFDILTLHLKLYDWTTKYGDIFQFDLLGKTFVSLNSSEVLREAFNQEPTATVTANRPPLFLGKYVLEHADVVFAQDNAVTRRRKLGYQLLRAYGEGLSCRESQIKENIISVKELIRSNEYKNIDPSDIVEEFLLSTVEVLIIGRSFGRNGKLQKILHRLDDLIQLVANPGYDAVYGALPFLRHISLPISRNITEIHKTKQQMIEHLEDLSKEDKDNKGIYHTLKDVVKVRDDDGKQWFTQENTRNLLVNFVAAGLLSTRGTIMSMIQLLAKKPDLQISLQREVNNVIGSDREPSLADRRSCHLTEAFIIESMRYISLVPLAVFHAASEDVTISGYTIKKNTIIIPNIWTIHHSEKEFDDPFLFKPERFLDDKGQLLPSNDPVRKRVLAFGIGKRSCIGEVFARSRMFLFIATLMQLATMIEPDGKSLPDLVPTEMLQKTFLQPQPFEVRFKLRSK</sequence>
<dbReference type="Pfam" id="PF00067">
    <property type="entry name" value="p450"/>
    <property type="match status" value="1"/>
</dbReference>
<dbReference type="GO" id="GO:0020037">
    <property type="term" value="F:heme binding"/>
    <property type="evidence" value="ECO:0007669"/>
    <property type="project" value="InterPro"/>
</dbReference>
<accession>A0A8W8N2C2</accession>
<proteinExistence type="inferred from homology"/>
<dbReference type="OrthoDB" id="6141112at2759"/>
<evidence type="ECO:0008006" key="12">
    <source>
        <dbReference type="Google" id="ProtNLM"/>
    </source>
</evidence>
<dbReference type="AlphaFoldDB" id="A0A8W8N2C2"/>
<dbReference type="PRINTS" id="PR00463">
    <property type="entry name" value="EP450I"/>
</dbReference>
<evidence type="ECO:0000313" key="11">
    <source>
        <dbReference type="Proteomes" id="UP000005408"/>
    </source>
</evidence>